<organism evidence="3 4">
    <name type="scientific">Elasticomyces elasticus</name>
    <dbReference type="NCBI Taxonomy" id="574655"/>
    <lineage>
        <taxon>Eukaryota</taxon>
        <taxon>Fungi</taxon>
        <taxon>Dikarya</taxon>
        <taxon>Ascomycota</taxon>
        <taxon>Pezizomycotina</taxon>
        <taxon>Dothideomycetes</taxon>
        <taxon>Dothideomycetidae</taxon>
        <taxon>Mycosphaerellales</taxon>
        <taxon>Teratosphaeriaceae</taxon>
        <taxon>Elasticomyces</taxon>
    </lineage>
</organism>
<feature type="region of interest" description="Disordered" evidence="1">
    <location>
        <begin position="136"/>
        <end position="222"/>
    </location>
</feature>
<accession>A0AAN8A3M1</accession>
<gene>
    <name evidence="3" type="ORF">LTR97_004802</name>
</gene>
<feature type="region of interest" description="Disordered" evidence="1">
    <location>
        <begin position="55"/>
        <end position="87"/>
    </location>
</feature>
<reference evidence="3" key="1">
    <citation type="submission" date="2023-08" db="EMBL/GenBank/DDBJ databases">
        <title>Black Yeasts Isolated from many extreme environments.</title>
        <authorList>
            <person name="Coleine C."/>
            <person name="Stajich J.E."/>
            <person name="Selbmann L."/>
        </authorList>
    </citation>
    <scope>NUCLEOTIDE SEQUENCE</scope>
    <source>
        <strain evidence="3">CCFEE 5810</strain>
    </source>
</reference>
<comment type="caution">
    <text evidence="3">The sequence shown here is derived from an EMBL/GenBank/DDBJ whole genome shotgun (WGS) entry which is preliminary data.</text>
</comment>
<dbReference type="EMBL" id="JAVRQU010000006">
    <property type="protein sequence ID" value="KAK5701984.1"/>
    <property type="molecule type" value="Genomic_DNA"/>
</dbReference>
<feature type="compositionally biased region" description="Basic and acidic residues" evidence="1">
    <location>
        <begin position="212"/>
        <end position="222"/>
    </location>
</feature>
<keyword evidence="2" id="KW-1133">Transmembrane helix</keyword>
<feature type="transmembrane region" description="Helical" evidence="2">
    <location>
        <begin position="96"/>
        <end position="120"/>
    </location>
</feature>
<feature type="compositionally biased region" description="Low complexity" evidence="1">
    <location>
        <begin position="30"/>
        <end position="43"/>
    </location>
</feature>
<evidence type="ECO:0000256" key="1">
    <source>
        <dbReference type="SAM" id="MobiDB-lite"/>
    </source>
</evidence>
<evidence type="ECO:0000313" key="3">
    <source>
        <dbReference type="EMBL" id="KAK5701984.1"/>
    </source>
</evidence>
<evidence type="ECO:0008006" key="5">
    <source>
        <dbReference type="Google" id="ProtNLM"/>
    </source>
</evidence>
<proteinExistence type="predicted"/>
<feature type="compositionally biased region" description="Polar residues" evidence="1">
    <location>
        <begin position="7"/>
        <end position="29"/>
    </location>
</feature>
<evidence type="ECO:0000256" key="2">
    <source>
        <dbReference type="SAM" id="Phobius"/>
    </source>
</evidence>
<dbReference type="AlphaFoldDB" id="A0AAN8A3M1"/>
<evidence type="ECO:0000313" key="4">
    <source>
        <dbReference type="Proteomes" id="UP001310594"/>
    </source>
</evidence>
<keyword evidence="2" id="KW-0472">Membrane</keyword>
<feature type="region of interest" description="Disordered" evidence="1">
    <location>
        <begin position="1"/>
        <end position="43"/>
    </location>
</feature>
<protein>
    <recommendedName>
        <fullName evidence="5">Mid2 domain-containing protein</fullName>
    </recommendedName>
</protein>
<feature type="compositionally biased region" description="Polar residues" evidence="1">
    <location>
        <begin position="152"/>
        <end position="161"/>
    </location>
</feature>
<keyword evidence="2" id="KW-0812">Transmembrane</keyword>
<feature type="compositionally biased region" description="Low complexity" evidence="1">
    <location>
        <begin position="73"/>
        <end position="87"/>
    </location>
</feature>
<name>A0AAN8A3M1_9PEZI</name>
<dbReference type="Proteomes" id="UP001310594">
    <property type="component" value="Unassembled WGS sequence"/>
</dbReference>
<sequence>MPPAAPTTLTASDHNKQVTGETTSSTAQGTFATSTNARTTSSTVETSATVAQVASAQTSSNAPLYEGGSPGNGSDVDTDAGASGSGSSFSISKGGMIAVIVVVVLVAIFGIASTILFVVAKRRQWNIRASIRRASRRLTGRSGAPPTPRTPGRSNRQTTMNAGRLASPRVDGRHANHPGYKAGPGAAVAERDVEKGGFGIEMSSTKKPKGGAWEKLKGNDWK</sequence>